<dbReference type="PROSITE" id="PS50088">
    <property type="entry name" value="ANK_REPEAT"/>
    <property type="match status" value="7"/>
</dbReference>
<evidence type="ECO:0000259" key="6">
    <source>
        <dbReference type="PROSITE" id="PS50011"/>
    </source>
</evidence>
<dbReference type="Pfam" id="PF12796">
    <property type="entry name" value="Ank_2"/>
    <property type="match status" value="3"/>
</dbReference>
<dbReference type="PRINTS" id="PR01415">
    <property type="entry name" value="ANKYRIN"/>
</dbReference>
<protein>
    <recommendedName>
        <fullName evidence="6">Protein kinase domain-containing protein</fullName>
    </recommendedName>
</protein>
<feature type="domain" description="Protein kinase" evidence="6">
    <location>
        <begin position="546"/>
        <end position="812"/>
    </location>
</feature>
<keyword evidence="1" id="KW-0677">Repeat</keyword>
<feature type="compositionally biased region" description="Polar residues" evidence="5">
    <location>
        <begin position="495"/>
        <end position="510"/>
    </location>
</feature>
<dbReference type="SUPFAM" id="SSF56112">
    <property type="entry name" value="Protein kinase-like (PK-like)"/>
    <property type="match status" value="1"/>
</dbReference>
<feature type="region of interest" description="Disordered" evidence="5">
    <location>
        <begin position="495"/>
        <end position="515"/>
    </location>
</feature>
<dbReference type="Pfam" id="PF07714">
    <property type="entry name" value="PK_Tyr_Ser-Thr"/>
    <property type="match status" value="1"/>
</dbReference>
<dbReference type="PROSITE" id="PS50297">
    <property type="entry name" value="ANK_REP_REGION"/>
    <property type="match status" value="7"/>
</dbReference>
<dbReference type="InterPro" id="IPR000719">
    <property type="entry name" value="Prot_kinase_dom"/>
</dbReference>
<accession>A0AAV5VEB3</accession>
<feature type="repeat" description="ANK" evidence="3">
    <location>
        <begin position="322"/>
        <end position="347"/>
    </location>
</feature>
<dbReference type="GO" id="GO:0005524">
    <property type="term" value="F:ATP binding"/>
    <property type="evidence" value="ECO:0007669"/>
    <property type="project" value="UniProtKB-UniRule"/>
</dbReference>
<keyword evidence="8" id="KW-1185">Reference proteome</keyword>
<dbReference type="PROSITE" id="PS50011">
    <property type="entry name" value="PROTEIN_KINASE_DOM"/>
    <property type="match status" value="1"/>
</dbReference>
<evidence type="ECO:0000256" key="2">
    <source>
        <dbReference type="ARBA" id="ARBA00023043"/>
    </source>
</evidence>
<feature type="repeat" description="ANK" evidence="3">
    <location>
        <begin position="152"/>
        <end position="178"/>
    </location>
</feature>
<name>A0AAV5VEB3_9BILA</name>
<sequence length="892" mass="96347">LLIIAWQESTLLVSRTLSSDRVLAKFDFTPEVGFAYPWMGNYKSRPPSSCSDEFKKKISEGYSLARSRLNDDVKQRSASWTPLQNSAFDGRADVFSSLLDDVEARAPHDLSLLHLIAAGHGSEQAEKLSVLFGACGTDEAKRRALMSHTTTHGFSALQLAIHKADVSVVSALLECGADPMFVGGPPALPALHIAAMAGSSPITRLLLRKGAAVHSVDSCQFTALHCAAYFGHESVMRELLAHGADPNMRGAVSDRPLHLAASKGAKAPVEALIEAGADPLLTDDEANTALHFAAKAGHTSVIQLLLHRSPSPAKLLALRNMYGDTALHVSCYAGRLEASKALVAAGAAQFIAAENVFSETPLHSACTSGRSIELVAYLLRQPGVDPNCQGSDGHTPLHSACYHGHVAVVQFMLENGADQSLTARAEQRTATTVAGLALAARAESIPSGSSLTPCSTNGATPGEEQLQTPVLWAYEKGHDRIVALLKHYANKQGNNDVHSEYSSGDSSYTPLPSPLGRLRSMTKEKADILQLRAALNANFHVNLSDVEFQEAIGSGSFGKVYRGTFKGRPVAIKRYRATAFGSKSEVDMLCREVSILCRVQHTNVLAFVGAALDDPSSFAIITEFVESGSLFSLLHEQKRVLECSFRLRIAMDVALGMRYLHDGAARPVIHRDLNSHNILIHSNGRAVVADFGESRFAGAPEESNNMTKQPGNLRWMAPEVFSCAGRYDRRADVFSYALCVWELHSAELPFAHLKPAAAAAEMAYKRARPPLPNEPSPQFPDHVIRLLNIAWSHDADARPDFSQIVTQLSPYVDKEDSMEISTSTLTRESKGGGAVSQLKTKWEQAPPSLPVPDRDTLGRTSGIGALSGWISTGTVEELRARLDKNGYIVQQF</sequence>
<dbReference type="InterPro" id="IPR017441">
    <property type="entry name" value="Protein_kinase_ATP_BS"/>
</dbReference>
<feature type="repeat" description="ANK" evidence="3">
    <location>
        <begin position="392"/>
        <end position="424"/>
    </location>
</feature>
<dbReference type="Gene3D" id="3.30.200.20">
    <property type="entry name" value="Phosphorylase Kinase, domain 1"/>
    <property type="match status" value="1"/>
</dbReference>
<dbReference type="EMBL" id="BTSY01000003">
    <property type="protein sequence ID" value="GMT17779.1"/>
    <property type="molecule type" value="Genomic_DNA"/>
</dbReference>
<dbReference type="AlphaFoldDB" id="A0AAV5VEB3"/>
<keyword evidence="4" id="KW-0067">ATP-binding</keyword>
<keyword evidence="4" id="KW-0547">Nucleotide-binding</keyword>
<dbReference type="SMART" id="SM00248">
    <property type="entry name" value="ANK"/>
    <property type="match status" value="9"/>
</dbReference>
<dbReference type="PANTHER" id="PTHR24173:SF74">
    <property type="entry name" value="ANKYRIN REPEAT DOMAIN-CONTAINING PROTEIN 16"/>
    <property type="match status" value="1"/>
</dbReference>
<dbReference type="SUPFAM" id="SSF48403">
    <property type="entry name" value="Ankyrin repeat"/>
    <property type="match status" value="2"/>
</dbReference>
<gene>
    <name evidence="7" type="ORF">PFISCL1PPCAC_9076</name>
</gene>
<organism evidence="7 8">
    <name type="scientific">Pristionchus fissidentatus</name>
    <dbReference type="NCBI Taxonomy" id="1538716"/>
    <lineage>
        <taxon>Eukaryota</taxon>
        <taxon>Metazoa</taxon>
        <taxon>Ecdysozoa</taxon>
        <taxon>Nematoda</taxon>
        <taxon>Chromadorea</taxon>
        <taxon>Rhabditida</taxon>
        <taxon>Rhabditina</taxon>
        <taxon>Diplogasteromorpha</taxon>
        <taxon>Diplogasteroidea</taxon>
        <taxon>Neodiplogasteridae</taxon>
        <taxon>Pristionchus</taxon>
    </lineage>
</organism>
<feature type="repeat" description="ANK" evidence="3">
    <location>
        <begin position="285"/>
        <end position="309"/>
    </location>
</feature>
<keyword evidence="2 3" id="KW-0040">ANK repeat</keyword>
<feature type="binding site" evidence="4">
    <location>
        <position position="573"/>
    </location>
    <ligand>
        <name>ATP</name>
        <dbReference type="ChEBI" id="CHEBI:30616"/>
    </ligand>
</feature>
<feature type="non-terminal residue" evidence="7">
    <location>
        <position position="1"/>
    </location>
</feature>
<feature type="repeat" description="ANK" evidence="3">
    <location>
        <begin position="186"/>
        <end position="218"/>
    </location>
</feature>
<dbReference type="InterPro" id="IPR001245">
    <property type="entry name" value="Ser-Thr/Tyr_kinase_cat_dom"/>
</dbReference>
<dbReference type="Proteomes" id="UP001432322">
    <property type="component" value="Unassembled WGS sequence"/>
</dbReference>
<dbReference type="InterPro" id="IPR036770">
    <property type="entry name" value="Ankyrin_rpt-contain_sf"/>
</dbReference>
<reference evidence="7" key="1">
    <citation type="submission" date="2023-10" db="EMBL/GenBank/DDBJ databases">
        <title>Genome assembly of Pristionchus species.</title>
        <authorList>
            <person name="Yoshida K."/>
            <person name="Sommer R.J."/>
        </authorList>
    </citation>
    <scope>NUCLEOTIDE SEQUENCE</scope>
    <source>
        <strain evidence="7">RS5133</strain>
    </source>
</reference>
<feature type="repeat" description="ANK" evidence="3">
    <location>
        <begin position="219"/>
        <end position="251"/>
    </location>
</feature>
<dbReference type="Gene3D" id="1.10.510.10">
    <property type="entry name" value="Transferase(Phosphotransferase) domain 1"/>
    <property type="match status" value="1"/>
</dbReference>
<evidence type="ECO:0000313" key="8">
    <source>
        <dbReference type="Proteomes" id="UP001432322"/>
    </source>
</evidence>
<evidence type="ECO:0000256" key="1">
    <source>
        <dbReference type="ARBA" id="ARBA00022737"/>
    </source>
</evidence>
<evidence type="ECO:0000256" key="4">
    <source>
        <dbReference type="PROSITE-ProRule" id="PRU10141"/>
    </source>
</evidence>
<dbReference type="GO" id="GO:0004672">
    <property type="term" value="F:protein kinase activity"/>
    <property type="evidence" value="ECO:0007669"/>
    <property type="project" value="InterPro"/>
</dbReference>
<dbReference type="PANTHER" id="PTHR24173">
    <property type="entry name" value="ANKYRIN REPEAT CONTAINING"/>
    <property type="match status" value="1"/>
</dbReference>
<proteinExistence type="predicted"/>
<evidence type="ECO:0000256" key="3">
    <source>
        <dbReference type="PROSITE-ProRule" id="PRU00023"/>
    </source>
</evidence>
<feature type="repeat" description="ANK" evidence="3">
    <location>
        <begin position="252"/>
        <end position="284"/>
    </location>
</feature>
<dbReference type="InterPro" id="IPR002110">
    <property type="entry name" value="Ankyrin_rpt"/>
</dbReference>
<evidence type="ECO:0000313" key="7">
    <source>
        <dbReference type="EMBL" id="GMT17779.1"/>
    </source>
</evidence>
<evidence type="ECO:0000256" key="5">
    <source>
        <dbReference type="SAM" id="MobiDB-lite"/>
    </source>
</evidence>
<dbReference type="InterPro" id="IPR011009">
    <property type="entry name" value="Kinase-like_dom_sf"/>
</dbReference>
<dbReference type="Pfam" id="PF00023">
    <property type="entry name" value="Ank"/>
    <property type="match status" value="1"/>
</dbReference>
<dbReference type="PROSITE" id="PS00107">
    <property type="entry name" value="PROTEIN_KINASE_ATP"/>
    <property type="match status" value="1"/>
</dbReference>
<comment type="caution">
    <text evidence="7">The sequence shown here is derived from an EMBL/GenBank/DDBJ whole genome shotgun (WGS) entry which is preliminary data.</text>
</comment>
<dbReference type="Gene3D" id="1.25.40.20">
    <property type="entry name" value="Ankyrin repeat-containing domain"/>
    <property type="match status" value="4"/>
</dbReference>